<dbReference type="AlphaFoldDB" id="A0A087TUR3"/>
<organism evidence="3 4">
    <name type="scientific">Stegodyphus mimosarum</name>
    <name type="common">African social velvet spider</name>
    <dbReference type="NCBI Taxonomy" id="407821"/>
    <lineage>
        <taxon>Eukaryota</taxon>
        <taxon>Metazoa</taxon>
        <taxon>Ecdysozoa</taxon>
        <taxon>Arthropoda</taxon>
        <taxon>Chelicerata</taxon>
        <taxon>Arachnida</taxon>
        <taxon>Araneae</taxon>
        <taxon>Araneomorphae</taxon>
        <taxon>Entelegynae</taxon>
        <taxon>Eresoidea</taxon>
        <taxon>Eresidae</taxon>
        <taxon>Stegodyphus</taxon>
    </lineage>
</organism>
<dbReference type="PROSITE" id="PS50025">
    <property type="entry name" value="LAM_G_DOMAIN"/>
    <property type="match status" value="1"/>
</dbReference>
<evidence type="ECO:0000256" key="1">
    <source>
        <dbReference type="PROSITE-ProRule" id="PRU00122"/>
    </source>
</evidence>
<accession>A0A087TUR3</accession>
<dbReference type="InterPro" id="IPR001791">
    <property type="entry name" value="Laminin_G"/>
</dbReference>
<dbReference type="SUPFAM" id="SSF49899">
    <property type="entry name" value="Concanavalin A-like lectins/glucanases"/>
    <property type="match status" value="1"/>
</dbReference>
<dbReference type="InterPro" id="IPR013320">
    <property type="entry name" value="ConA-like_dom_sf"/>
</dbReference>
<dbReference type="SMART" id="SM00282">
    <property type="entry name" value="LamG"/>
    <property type="match status" value="1"/>
</dbReference>
<name>A0A087TUR3_STEMI</name>
<protein>
    <submittedName>
        <fullName evidence="3">Neurexin-1-alpha</fullName>
    </submittedName>
</protein>
<proteinExistence type="predicted"/>
<comment type="caution">
    <text evidence="1">Lacks conserved residue(s) required for the propagation of feature annotation.</text>
</comment>
<dbReference type="OMA" id="LPTWNAK"/>
<reference evidence="3 4" key="1">
    <citation type="submission" date="2013-11" db="EMBL/GenBank/DDBJ databases">
        <title>Genome sequencing of Stegodyphus mimosarum.</title>
        <authorList>
            <person name="Bechsgaard J."/>
        </authorList>
    </citation>
    <scope>NUCLEOTIDE SEQUENCE [LARGE SCALE GENOMIC DNA]</scope>
</reference>
<evidence type="ECO:0000313" key="4">
    <source>
        <dbReference type="Proteomes" id="UP000054359"/>
    </source>
</evidence>
<dbReference type="Proteomes" id="UP000054359">
    <property type="component" value="Unassembled WGS sequence"/>
</dbReference>
<dbReference type="Gene3D" id="2.60.120.200">
    <property type="match status" value="1"/>
</dbReference>
<gene>
    <name evidence="3" type="ORF">X975_06806</name>
</gene>
<dbReference type="PANTHER" id="PTHR15036">
    <property type="entry name" value="PIKACHURIN-LIKE PROTEIN"/>
    <property type="match status" value="1"/>
</dbReference>
<dbReference type="STRING" id="407821.A0A087TUR3"/>
<dbReference type="Pfam" id="PF02210">
    <property type="entry name" value="Laminin_G_2"/>
    <property type="match status" value="1"/>
</dbReference>
<evidence type="ECO:0000259" key="2">
    <source>
        <dbReference type="PROSITE" id="PS50025"/>
    </source>
</evidence>
<dbReference type="OrthoDB" id="6275838at2759"/>
<keyword evidence="4" id="KW-1185">Reference proteome</keyword>
<dbReference type="InterPro" id="IPR050372">
    <property type="entry name" value="Neurexin-related_CASP"/>
</dbReference>
<dbReference type="PANTHER" id="PTHR15036:SF89">
    <property type="entry name" value="NEUREXIN 1, ISOFORM F"/>
    <property type="match status" value="1"/>
</dbReference>
<evidence type="ECO:0000313" key="3">
    <source>
        <dbReference type="EMBL" id="KFM68852.1"/>
    </source>
</evidence>
<sequence length="125" mass="13366">MYNTGATAQGDFFAFELLDGHVFLLLNLGSGAVKVKATTRRVDDGQWHSVSLRRTGKSGRVTVDESAVDFITPGNSNQLDLEGPLYIGGVGTSAQGVLIPSDLWSGSLRYGYVGCMRDLIINGRA</sequence>
<dbReference type="EMBL" id="KK116815">
    <property type="protein sequence ID" value="KFM68852.1"/>
    <property type="molecule type" value="Genomic_DNA"/>
</dbReference>
<dbReference type="CDD" id="cd00110">
    <property type="entry name" value="LamG"/>
    <property type="match status" value="1"/>
</dbReference>
<feature type="domain" description="Laminin G" evidence="2">
    <location>
        <begin position="1"/>
        <end position="125"/>
    </location>
</feature>
<feature type="non-terminal residue" evidence="3">
    <location>
        <position position="125"/>
    </location>
</feature>